<dbReference type="Proteomes" id="UP001259832">
    <property type="component" value="Unassembled WGS sequence"/>
</dbReference>
<feature type="region of interest" description="Disordered" evidence="2">
    <location>
        <begin position="122"/>
        <end position="143"/>
    </location>
</feature>
<evidence type="ECO:0000256" key="2">
    <source>
        <dbReference type="SAM" id="MobiDB-lite"/>
    </source>
</evidence>
<dbReference type="PANTHER" id="PTHR41747">
    <property type="entry name" value="CHROMOSOME UNDETERMINED SCAFFOLD_128, WHOLE GENOME SHOTGUN SEQUENCE"/>
    <property type="match status" value="1"/>
</dbReference>
<keyword evidence="1" id="KW-0175">Coiled coil</keyword>
<dbReference type="AlphaFoldDB" id="A0AAD9GP27"/>
<proteinExistence type="predicted"/>
<dbReference type="SUPFAM" id="SSF52058">
    <property type="entry name" value="L domain-like"/>
    <property type="match status" value="1"/>
</dbReference>
<feature type="coiled-coil region" evidence="1">
    <location>
        <begin position="191"/>
        <end position="228"/>
    </location>
</feature>
<dbReference type="Gene3D" id="3.80.10.10">
    <property type="entry name" value="Ribonuclease Inhibitor"/>
    <property type="match status" value="1"/>
</dbReference>
<comment type="caution">
    <text evidence="3">The sequence shown here is derived from an EMBL/GenBank/DDBJ whole genome shotgun (WGS) entry which is preliminary data.</text>
</comment>
<sequence length="799" mass="89658">MVVSIGNYKGVMLCNRPFNGVSSTLAKETRYGSKADNNVVDNSKAAFLAGNPGEPLGLNVPILSEPAHAFRRDKKNTALSKHKKWLHDLQKERGRLQEVLAEDIEAAQKRRERFSQREAKLREAVRSNNDGDGSAGEKKRNLNRPMWALTKATADEKLDDMEDAEANDLIEFANNLDIDQFMDDVEVKARVAQVEQQLAQVQSIVDYEEAEEKRCEREQQRLEELANGGGALDGNDLSRIGWDRADAKDDDALSVASSVLSECKSIRSVHSVRSVSAITKRVEAKLLTNGPSSTPSEAGSTLSAPRIVTIDEEQGVRMQIKTLPSNLPMNSEFAIHYTQTRQSVASFSIDSMGRRSVASQVEEAKRNGMLHLIQYQLTRVPSEIFASSSGDLAVSLIRLDLSFNHLEGPEAIPDAIGSLVALRELYVNNNPSLKQLPGSLVHCVKLQVLDASSSALTTLPQELGRLQHLRVISIDDTPLQRRWETKGHLIKRNEDDGPLIFSLDYFQNTSQTGPTTLGSPIKAVPTACQQILRKLRRKDEREQLKRELFELLRHKIYRLERYADSEAARAVLHSALHRVLKLFPQAIDVRSLLRNAERLLPQDFSIESFEKLDVERIRREFDVLKTATERKKKAADLELKIRNLYFDRMDPTTVEAMVHEIYEHLPELSDIKFLIKYAPRLFPKEARNVKGKQIRQDLVALQDQFARERATAVDKLLVAVKTLYSDAEPDNVRSLVTSVAMLFKNTKELLSLAADASVLFPVDFLNAHPSEIRASFLRMKAEVMGDGRAPTTTGASSMR</sequence>
<organism evidence="3 4">
    <name type="scientific">Phytophthora citrophthora</name>
    <dbReference type="NCBI Taxonomy" id="4793"/>
    <lineage>
        <taxon>Eukaryota</taxon>
        <taxon>Sar</taxon>
        <taxon>Stramenopiles</taxon>
        <taxon>Oomycota</taxon>
        <taxon>Peronosporomycetes</taxon>
        <taxon>Peronosporales</taxon>
        <taxon>Peronosporaceae</taxon>
        <taxon>Phytophthora</taxon>
    </lineage>
</organism>
<accession>A0AAD9GP27</accession>
<evidence type="ECO:0000313" key="3">
    <source>
        <dbReference type="EMBL" id="KAK1941673.1"/>
    </source>
</evidence>
<gene>
    <name evidence="3" type="ORF">P3T76_006737</name>
</gene>
<dbReference type="PANTHER" id="PTHR41747:SF1">
    <property type="entry name" value="CHROMOSOME UNDETERMINED SCAFFOLD_128, WHOLE GENOME SHOTGUN SEQUENCE"/>
    <property type="match status" value="1"/>
</dbReference>
<keyword evidence="4" id="KW-1185">Reference proteome</keyword>
<protein>
    <submittedName>
        <fullName evidence="3">Plant intracellular Ras-group-related LRR protein 4</fullName>
    </submittedName>
</protein>
<name>A0AAD9GP27_9STRA</name>
<evidence type="ECO:0000313" key="4">
    <source>
        <dbReference type="Proteomes" id="UP001259832"/>
    </source>
</evidence>
<dbReference type="EMBL" id="JASMQC010000011">
    <property type="protein sequence ID" value="KAK1941673.1"/>
    <property type="molecule type" value="Genomic_DNA"/>
</dbReference>
<evidence type="ECO:0000256" key="1">
    <source>
        <dbReference type="SAM" id="Coils"/>
    </source>
</evidence>
<reference evidence="3" key="1">
    <citation type="submission" date="2023-08" db="EMBL/GenBank/DDBJ databases">
        <title>Reference Genome Resource for the Citrus Pathogen Phytophthora citrophthora.</title>
        <authorList>
            <person name="Moller H."/>
            <person name="Coetzee B."/>
            <person name="Rose L.J."/>
            <person name="Van Niekerk J.M."/>
        </authorList>
    </citation>
    <scope>NUCLEOTIDE SEQUENCE</scope>
    <source>
        <strain evidence="3">STE-U-9442</strain>
    </source>
</reference>
<dbReference type="InterPro" id="IPR032675">
    <property type="entry name" value="LRR_dom_sf"/>
</dbReference>